<reference evidence="2" key="1">
    <citation type="submission" date="2020-10" db="EMBL/GenBank/DDBJ databases">
        <title>De novo genome project of the cellulose decomposer Thermobifida halotolerans type strain.</title>
        <authorList>
            <person name="Nagy I."/>
            <person name="Horvath B."/>
            <person name="Kukolya J."/>
            <person name="Nagy I."/>
            <person name="Orsini M."/>
        </authorList>
    </citation>
    <scope>NUCLEOTIDE SEQUENCE</scope>
    <source>
        <strain evidence="2">DSM 44931</strain>
    </source>
</reference>
<dbReference type="AlphaFoldDB" id="A0AA97M147"/>
<name>A0AA97M147_9ACTN</name>
<feature type="transmembrane region" description="Helical" evidence="1">
    <location>
        <begin position="15"/>
        <end position="36"/>
    </location>
</feature>
<evidence type="ECO:0000313" key="2">
    <source>
        <dbReference type="EMBL" id="UOE21859.1"/>
    </source>
</evidence>
<feature type="transmembrane region" description="Helical" evidence="1">
    <location>
        <begin position="149"/>
        <end position="169"/>
    </location>
</feature>
<dbReference type="KEGG" id="thao:NI17_004970"/>
<protein>
    <submittedName>
        <fullName evidence="2">ABC transporter permease</fullName>
    </submittedName>
</protein>
<dbReference type="EMBL" id="CP063196">
    <property type="protein sequence ID" value="UOE21859.1"/>
    <property type="molecule type" value="Genomic_DNA"/>
</dbReference>
<gene>
    <name evidence="2" type="ORF">NI17_004970</name>
</gene>
<proteinExistence type="predicted"/>
<keyword evidence="1" id="KW-0472">Membrane</keyword>
<dbReference type="PANTHER" id="PTHR37305:SF1">
    <property type="entry name" value="MEMBRANE PROTEIN"/>
    <property type="match status" value="1"/>
</dbReference>
<evidence type="ECO:0000313" key="3">
    <source>
        <dbReference type="Proteomes" id="UP000265719"/>
    </source>
</evidence>
<sequence length="254" mass="26513">MLAEWTKLWSLRSTYVCLVLTPVIGVGLSSLVALGVGATGPEAFPEGTDLTGQAAALAYVGPVFGVIALVVLAAHLSAGEYPSQIRLTLAAHPRRWRVLAAKTAVLLAVTLAAGFVTAFSAFLASQAVLDAFDMPTAGLTDAERLRTTLLLGATFPLFPLLTLGLGVLLRGSAGAITASLAVMLLPPMFGGLLPADVQRHVLRYLPASAWDNVTGITSPDLPGHMDFWPALGVVAAWIALCLGAALWALHRRDV</sequence>
<keyword evidence="1" id="KW-0812">Transmembrane</keyword>
<accession>A0AA97M147</accession>
<feature type="transmembrane region" description="Helical" evidence="1">
    <location>
        <begin position="227"/>
        <end position="249"/>
    </location>
</feature>
<dbReference type="PANTHER" id="PTHR37305">
    <property type="entry name" value="INTEGRAL MEMBRANE PROTEIN-RELATED"/>
    <property type="match status" value="1"/>
</dbReference>
<keyword evidence="3" id="KW-1185">Reference proteome</keyword>
<feature type="transmembrane region" description="Helical" evidence="1">
    <location>
        <begin position="176"/>
        <end position="195"/>
    </location>
</feature>
<dbReference type="Proteomes" id="UP000265719">
    <property type="component" value="Chromosome"/>
</dbReference>
<keyword evidence="1" id="KW-1133">Transmembrane helix</keyword>
<feature type="transmembrane region" description="Helical" evidence="1">
    <location>
        <begin position="56"/>
        <end position="78"/>
    </location>
</feature>
<evidence type="ECO:0000256" key="1">
    <source>
        <dbReference type="SAM" id="Phobius"/>
    </source>
</evidence>
<feature type="transmembrane region" description="Helical" evidence="1">
    <location>
        <begin position="99"/>
        <end position="129"/>
    </location>
</feature>
<organism evidence="2 3">
    <name type="scientific">Thermobifida halotolerans</name>
    <dbReference type="NCBI Taxonomy" id="483545"/>
    <lineage>
        <taxon>Bacteria</taxon>
        <taxon>Bacillati</taxon>
        <taxon>Actinomycetota</taxon>
        <taxon>Actinomycetes</taxon>
        <taxon>Streptosporangiales</taxon>
        <taxon>Nocardiopsidaceae</taxon>
        <taxon>Thermobifida</taxon>
    </lineage>
</organism>